<name>A0A0F9V7X3_9ZZZZ</name>
<reference evidence="1" key="1">
    <citation type="journal article" date="2015" name="Nature">
        <title>Complex archaea that bridge the gap between prokaryotes and eukaryotes.</title>
        <authorList>
            <person name="Spang A."/>
            <person name="Saw J.H."/>
            <person name="Jorgensen S.L."/>
            <person name="Zaremba-Niedzwiedzka K."/>
            <person name="Martijn J."/>
            <person name="Lind A.E."/>
            <person name="van Eijk R."/>
            <person name="Schleper C."/>
            <person name="Guy L."/>
            <person name="Ettema T.J."/>
        </authorList>
    </citation>
    <scope>NUCLEOTIDE SEQUENCE</scope>
</reference>
<evidence type="ECO:0000313" key="1">
    <source>
        <dbReference type="EMBL" id="KKN61958.1"/>
    </source>
</evidence>
<comment type="caution">
    <text evidence="1">The sequence shown here is derived from an EMBL/GenBank/DDBJ whole genome shotgun (WGS) entry which is preliminary data.</text>
</comment>
<organism evidence="1">
    <name type="scientific">marine sediment metagenome</name>
    <dbReference type="NCBI Taxonomy" id="412755"/>
    <lineage>
        <taxon>unclassified sequences</taxon>
        <taxon>metagenomes</taxon>
        <taxon>ecological metagenomes</taxon>
    </lineage>
</organism>
<dbReference type="AlphaFoldDB" id="A0A0F9V7X3"/>
<accession>A0A0F9V7X3</accession>
<protein>
    <submittedName>
        <fullName evidence="1">Uncharacterized protein</fullName>
    </submittedName>
</protein>
<proteinExistence type="predicted"/>
<sequence>MSREDRPDRKMDIREYKEYCKGKHGEKSVNDSLLKNINRATGGRTLSRSEFDKVHAKIKIGQELKKEQ</sequence>
<gene>
    <name evidence="1" type="ORF">LCGC14_0516360</name>
</gene>
<dbReference type="EMBL" id="LAZR01000639">
    <property type="protein sequence ID" value="KKN61958.1"/>
    <property type="molecule type" value="Genomic_DNA"/>
</dbReference>